<evidence type="ECO:0000256" key="2">
    <source>
        <dbReference type="ARBA" id="ARBA00022676"/>
    </source>
</evidence>
<dbReference type="GO" id="GO:0017000">
    <property type="term" value="P:antibiotic biosynthetic process"/>
    <property type="evidence" value="ECO:0007669"/>
    <property type="project" value="UniProtKB-ARBA"/>
</dbReference>
<comment type="similarity">
    <text evidence="1">Belongs to the glycosyltransferase 28 family.</text>
</comment>
<dbReference type="InterPro" id="IPR048284">
    <property type="entry name" value="EryCIII-like_N"/>
</dbReference>
<dbReference type="PANTHER" id="PTHR48050">
    <property type="entry name" value="STEROL 3-BETA-GLUCOSYLTRANSFERASE"/>
    <property type="match status" value="1"/>
</dbReference>
<dbReference type="InterPro" id="IPR050426">
    <property type="entry name" value="Glycosyltransferase_28"/>
</dbReference>
<dbReference type="InterPro" id="IPR010610">
    <property type="entry name" value="EryCIII-like_C"/>
</dbReference>
<evidence type="ECO:0000313" key="6">
    <source>
        <dbReference type="EMBL" id="SDJ98205.1"/>
    </source>
</evidence>
<dbReference type="Pfam" id="PF06722">
    <property type="entry name" value="EryCIII-like_C"/>
    <property type="match status" value="1"/>
</dbReference>
<dbReference type="PANTHER" id="PTHR48050:SF13">
    <property type="entry name" value="STEROL 3-BETA-GLUCOSYLTRANSFERASE UGT80A2"/>
    <property type="match status" value="1"/>
</dbReference>
<feature type="domain" description="Erythromycin biosynthesis protein CIII-like C-terminal" evidence="4">
    <location>
        <begin position="295"/>
        <end position="361"/>
    </location>
</feature>
<evidence type="ECO:0000313" key="7">
    <source>
        <dbReference type="Proteomes" id="UP000199213"/>
    </source>
</evidence>
<reference evidence="7" key="1">
    <citation type="submission" date="2016-10" db="EMBL/GenBank/DDBJ databases">
        <authorList>
            <person name="Varghese N."/>
            <person name="Submissions S."/>
        </authorList>
    </citation>
    <scope>NUCLEOTIDE SEQUENCE [LARGE SCALE GENOMIC DNA]</scope>
    <source>
        <strain evidence="7">DSM 45460</strain>
    </source>
</reference>
<keyword evidence="2" id="KW-0328">Glycosyltransferase</keyword>
<evidence type="ECO:0000259" key="4">
    <source>
        <dbReference type="Pfam" id="PF06722"/>
    </source>
</evidence>
<dbReference type="SUPFAM" id="SSF53756">
    <property type="entry name" value="UDP-Glycosyltransferase/glycogen phosphorylase"/>
    <property type="match status" value="2"/>
</dbReference>
<dbReference type="AlphaFoldDB" id="A0A1G8Y7M7"/>
<keyword evidence="3 6" id="KW-0808">Transferase</keyword>
<keyword evidence="7" id="KW-1185">Reference proteome</keyword>
<protein>
    <submittedName>
        <fullName evidence="6">UDP:flavonoid glycosyltransferase YjiC, YdhE family</fullName>
    </submittedName>
</protein>
<feature type="domain" description="Erythromycin biosynthesis protein CIII-like N-terminal" evidence="5">
    <location>
        <begin position="23"/>
        <end position="253"/>
    </location>
</feature>
<dbReference type="InterPro" id="IPR002213">
    <property type="entry name" value="UDP_glucos_trans"/>
</dbReference>
<organism evidence="6 7">
    <name type="scientific">Actinopolyspora mzabensis</name>
    <dbReference type="NCBI Taxonomy" id="995066"/>
    <lineage>
        <taxon>Bacteria</taxon>
        <taxon>Bacillati</taxon>
        <taxon>Actinomycetota</taxon>
        <taxon>Actinomycetes</taxon>
        <taxon>Actinopolysporales</taxon>
        <taxon>Actinopolysporaceae</taxon>
        <taxon>Actinopolyspora</taxon>
    </lineage>
</organism>
<proteinExistence type="inferred from homology"/>
<dbReference type="Proteomes" id="UP000199213">
    <property type="component" value="Unassembled WGS sequence"/>
</dbReference>
<evidence type="ECO:0000259" key="5">
    <source>
        <dbReference type="Pfam" id="PF21036"/>
    </source>
</evidence>
<dbReference type="GO" id="GO:0016758">
    <property type="term" value="F:hexosyltransferase activity"/>
    <property type="evidence" value="ECO:0007669"/>
    <property type="project" value="UniProtKB-ARBA"/>
</dbReference>
<dbReference type="OrthoDB" id="5488434at2"/>
<gene>
    <name evidence="6" type="ORF">SAMN04487820_103271</name>
</gene>
<dbReference type="RefSeq" id="WP_092627063.1">
    <property type="nucleotide sequence ID" value="NZ_FNFM01000003.1"/>
</dbReference>
<accession>A0A1G8Y7M7</accession>
<sequence>MRVLFTIYPNSLAHLYPVVPLAWALQSAGHEVRIATHVSSAELIVRTGLTPVGLGDPEQPPVRLTDDCSPPRSPEDVDRYARVLGLTPEQREHWIVFYQYLMQPVSDYVRLDRSEASDLVDFASTWKPDLIFWDPTHPAGAVAARVSGAAHARFLIGHDMFGWCLDRLAERRDDLRAAGLDENPLASLIRPLAEHYGLEVDRELLYGQWSVETMLDGLRLPTSTKKLSMRHVPYVDPQLFPEWLHESPENKRCECCGRLGRRRIAMSLGESTRRFINGDWDRTPRILQALEGLEDLEVVATLDQAQLHDVKKVPHNVRPIDWVPLPQLMPTCSALIHHGGIGTYSAAVAAKVPQLVCDLADESLLMRLVEDDPNVMKAGTYRLGWEFGVREEGEASAPTAHWELPAKKVEATPVSEFMLSKGSGARLDHRAQSIEEMRELIWHVATDPSYHANAAALYDDWMAMPGPGDVVPDLEKLTVQNRRR</sequence>
<dbReference type="EMBL" id="FNFM01000003">
    <property type="protein sequence ID" value="SDJ98205.1"/>
    <property type="molecule type" value="Genomic_DNA"/>
</dbReference>
<evidence type="ECO:0000256" key="1">
    <source>
        <dbReference type="ARBA" id="ARBA00006962"/>
    </source>
</evidence>
<dbReference type="Gene3D" id="3.40.50.2000">
    <property type="entry name" value="Glycogen Phosphorylase B"/>
    <property type="match status" value="2"/>
</dbReference>
<dbReference type="Pfam" id="PF21036">
    <property type="entry name" value="EryCIII-like_N"/>
    <property type="match status" value="1"/>
</dbReference>
<dbReference type="GO" id="GO:0008194">
    <property type="term" value="F:UDP-glycosyltransferase activity"/>
    <property type="evidence" value="ECO:0007669"/>
    <property type="project" value="InterPro"/>
</dbReference>
<name>A0A1G8Y7M7_ACTMZ</name>
<evidence type="ECO:0000256" key="3">
    <source>
        <dbReference type="ARBA" id="ARBA00022679"/>
    </source>
</evidence>
<dbReference type="CDD" id="cd03784">
    <property type="entry name" value="GT1_Gtf-like"/>
    <property type="match status" value="1"/>
</dbReference>